<dbReference type="AlphaFoldDB" id="A0A8H7E4P1"/>
<dbReference type="EMBL" id="JAACFV010000084">
    <property type="protein sequence ID" value="KAF7506561.1"/>
    <property type="molecule type" value="Genomic_DNA"/>
</dbReference>
<sequence length="127" mass="14214">MTIRWGEAFDWDCNCDSDCWVRSDWRDHVSSVDLRSDEILNFHNDMGFGSRDTRYMTFNENLQMDANVLDGGTHSASPELASNPSSPRNNEANLVVLVVLIVLIVAVLVWIIGSSRSAPRQARSPSS</sequence>
<keyword evidence="2" id="KW-0812">Transmembrane</keyword>
<feature type="compositionally biased region" description="Polar residues" evidence="1">
    <location>
        <begin position="74"/>
        <end position="89"/>
    </location>
</feature>
<keyword evidence="2" id="KW-1133">Transmembrane helix</keyword>
<evidence type="ECO:0000256" key="2">
    <source>
        <dbReference type="SAM" id="Phobius"/>
    </source>
</evidence>
<name>A0A8H7E4P1_9EURO</name>
<feature type="transmembrane region" description="Helical" evidence="2">
    <location>
        <begin position="92"/>
        <end position="113"/>
    </location>
</feature>
<organism evidence="3 4">
    <name type="scientific">Endocarpon pusillum</name>
    <dbReference type="NCBI Taxonomy" id="364733"/>
    <lineage>
        <taxon>Eukaryota</taxon>
        <taxon>Fungi</taxon>
        <taxon>Dikarya</taxon>
        <taxon>Ascomycota</taxon>
        <taxon>Pezizomycotina</taxon>
        <taxon>Eurotiomycetes</taxon>
        <taxon>Chaetothyriomycetidae</taxon>
        <taxon>Verrucariales</taxon>
        <taxon>Verrucariaceae</taxon>
        <taxon>Endocarpon</taxon>
    </lineage>
</organism>
<evidence type="ECO:0000313" key="4">
    <source>
        <dbReference type="Proteomes" id="UP000606974"/>
    </source>
</evidence>
<reference evidence="3" key="1">
    <citation type="submission" date="2020-02" db="EMBL/GenBank/DDBJ databases">
        <authorList>
            <person name="Palmer J.M."/>
        </authorList>
    </citation>
    <scope>NUCLEOTIDE SEQUENCE</scope>
    <source>
        <strain evidence="3">EPUS1.4</strain>
        <tissue evidence="3">Thallus</tissue>
    </source>
</reference>
<accession>A0A8H7E4P1</accession>
<feature type="region of interest" description="Disordered" evidence="1">
    <location>
        <begin position="70"/>
        <end position="89"/>
    </location>
</feature>
<keyword evidence="4" id="KW-1185">Reference proteome</keyword>
<evidence type="ECO:0000256" key="1">
    <source>
        <dbReference type="SAM" id="MobiDB-lite"/>
    </source>
</evidence>
<protein>
    <submittedName>
        <fullName evidence="3">Uncharacterized protein</fullName>
    </submittedName>
</protein>
<comment type="caution">
    <text evidence="3">The sequence shown here is derived from an EMBL/GenBank/DDBJ whole genome shotgun (WGS) entry which is preliminary data.</text>
</comment>
<evidence type="ECO:0000313" key="3">
    <source>
        <dbReference type="EMBL" id="KAF7506561.1"/>
    </source>
</evidence>
<dbReference type="Proteomes" id="UP000606974">
    <property type="component" value="Unassembled WGS sequence"/>
</dbReference>
<keyword evidence="2" id="KW-0472">Membrane</keyword>
<gene>
    <name evidence="3" type="ORF">GJ744_011598</name>
</gene>
<proteinExistence type="predicted"/>